<name>A0A3S2V429_9SPHI</name>
<evidence type="ECO:0000313" key="1">
    <source>
        <dbReference type="EMBL" id="RVU02891.1"/>
    </source>
</evidence>
<accession>A0A3S2V429</accession>
<protein>
    <submittedName>
        <fullName evidence="1">Uncharacterized protein</fullName>
    </submittedName>
</protein>
<sequence length="189" mass="22573">MADTKKRKIDISSLKSYTKHVWTEDYFSETIDEKYGVYVYNIDEWRMMCYAGLIAIYTKKDNLKPLVNSAITWIWYDTEKTYDYAPLSDCLIFRKPAYKEKSSKPDFPFILLKPTEQLFGFLEWNFTSIYYGFEEIEKGKLVVKEIYPKDLNNLSVPKRTSEIIDLDTIVWFDIKNLDKALEIYHRETK</sequence>
<gene>
    <name evidence="1" type="ORF">EOD41_02840</name>
</gene>
<organism evidence="1 2">
    <name type="scientific">Mucilaginibacter limnophilus</name>
    <dbReference type="NCBI Taxonomy" id="1932778"/>
    <lineage>
        <taxon>Bacteria</taxon>
        <taxon>Pseudomonadati</taxon>
        <taxon>Bacteroidota</taxon>
        <taxon>Sphingobacteriia</taxon>
        <taxon>Sphingobacteriales</taxon>
        <taxon>Sphingobacteriaceae</taxon>
        <taxon>Mucilaginibacter</taxon>
    </lineage>
</organism>
<dbReference type="OrthoDB" id="800014at2"/>
<comment type="caution">
    <text evidence="1">The sequence shown here is derived from an EMBL/GenBank/DDBJ whole genome shotgun (WGS) entry which is preliminary data.</text>
</comment>
<reference evidence="1 2" key="1">
    <citation type="submission" date="2019-01" db="EMBL/GenBank/DDBJ databases">
        <authorList>
            <person name="Chen W.-M."/>
        </authorList>
    </citation>
    <scope>NUCLEOTIDE SEQUENCE [LARGE SCALE GENOMIC DNA]</scope>
    <source>
        <strain evidence="1 2">YBJ-36</strain>
    </source>
</reference>
<dbReference type="RefSeq" id="WP_127703257.1">
    <property type="nucleotide sequence ID" value="NZ_SACK01000001.1"/>
</dbReference>
<dbReference type="EMBL" id="SACK01000001">
    <property type="protein sequence ID" value="RVU02891.1"/>
    <property type="molecule type" value="Genomic_DNA"/>
</dbReference>
<dbReference type="Proteomes" id="UP000282759">
    <property type="component" value="Unassembled WGS sequence"/>
</dbReference>
<keyword evidence="2" id="KW-1185">Reference proteome</keyword>
<proteinExistence type="predicted"/>
<evidence type="ECO:0000313" key="2">
    <source>
        <dbReference type="Proteomes" id="UP000282759"/>
    </source>
</evidence>
<dbReference type="AlphaFoldDB" id="A0A3S2V429"/>